<organism evidence="2 3">
    <name type="scientific">Coniochaeta hoffmannii</name>
    <dbReference type="NCBI Taxonomy" id="91930"/>
    <lineage>
        <taxon>Eukaryota</taxon>
        <taxon>Fungi</taxon>
        <taxon>Dikarya</taxon>
        <taxon>Ascomycota</taxon>
        <taxon>Pezizomycotina</taxon>
        <taxon>Sordariomycetes</taxon>
        <taxon>Sordariomycetidae</taxon>
        <taxon>Coniochaetales</taxon>
        <taxon>Coniochaetaceae</taxon>
        <taxon>Coniochaeta</taxon>
    </lineage>
</organism>
<comment type="caution">
    <text evidence="2">The sequence shown here is derived from an EMBL/GenBank/DDBJ whole genome shotgun (WGS) entry which is preliminary data.</text>
</comment>
<feature type="compositionally biased region" description="Low complexity" evidence="1">
    <location>
        <begin position="167"/>
        <end position="183"/>
    </location>
</feature>
<dbReference type="AlphaFoldDB" id="A0AA38RYB5"/>
<feature type="region of interest" description="Disordered" evidence="1">
    <location>
        <begin position="161"/>
        <end position="206"/>
    </location>
</feature>
<keyword evidence="3" id="KW-1185">Reference proteome</keyword>
<dbReference type="EMBL" id="JANBVN010000022">
    <property type="protein sequence ID" value="KAJ9161505.1"/>
    <property type="molecule type" value="Genomic_DNA"/>
</dbReference>
<proteinExistence type="predicted"/>
<dbReference type="Proteomes" id="UP001174691">
    <property type="component" value="Unassembled WGS sequence"/>
</dbReference>
<gene>
    <name evidence="2" type="ORF">NKR19_g2255</name>
</gene>
<evidence type="ECO:0000313" key="2">
    <source>
        <dbReference type="EMBL" id="KAJ9161505.1"/>
    </source>
</evidence>
<evidence type="ECO:0000313" key="3">
    <source>
        <dbReference type="Proteomes" id="UP001174691"/>
    </source>
</evidence>
<accession>A0AA38RYB5</accession>
<name>A0AA38RYB5_9PEZI</name>
<protein>
    <submittedName>
        <fullName evidence="2">Uncharacterized protein</fullName>
    </submittedName>
</protein>
<evidence type="ECO:0000256" key="1">
    <source>
        <dbReference type="SAM" id="MobiDB-lite"/>
    </source>
</evidence>
<sequence length="354" mass="38598">MVNWDRAETKRITTFNSERSFQPSFEDEQIRLLVASQHLLNESAQMLADAHNTKLPYCPQVTAEQARSIVRHRSNDPRFRSQDNGAGAGLAVSASISGQMRYADHNIDDDDGNTSFGGLSVPGPANTCRQTMGGSGYLGPATNPGGSSSYYSAMAHMPGMAPTLPHGQGDQGFAPGAGAGQPFSPNAPTGHLSAPHPLAPGYQYQHQQSLGGGPMYEINGNWYHRGRHWGCDIEGTHRHTDNGEVVFPSTAAYEESVSTVSPVSDRLIPMLLWLVDRRPPIDNPVLRRRPGTLQIKRLVPRSTAIAPWLFDSVWNQLPTMVGVVLPARSQEEEDRIDMKELVRPRSGGCLSLLP</sequence>
<reference evidence="2" key="1">
    <citation type="submission" date="2022-07" db="EMBL/GenBank/DDBJ databases">
        <title>Fungi with potential for degradation of polypropylene.</title>
        <authorList>
            <person name="Gostincar C."/>
        </authorList>
    </citation>
    <scope>NUCLEOTIDE SEQUENCE</scope>
    <source>
        <strain evidence="2">EXF-13287</strain>
    </source>
</reference>